<comment type="subcellular location">
    <subcellularLocation>
        <location evidence="1 8">Membrane</location>
        <topology evidence="1 8">Multi-pass membrane protein</topology>
    </subcellularLocation>
</comment>
<evidence type="ECO:0000256" key="10">
    <source>
        <dbReference type="SAM" id="Phobius"/>
    </source>
</evidence>
<keyword evidence="6 8" id="KW-0472">Membrane</keyword>
<dbReference type="AlphaFoldDB" id="A0ABD3HIB0"/>
<proteinExistence type="inferred from homology"/>
<feature type="region of interest" description="Disordered" evidence="9">
    <location>
        <begin position="474"/>
        <end position="501"/>
    </location>
</feature>
<evidence type="ECO:0000256" key="7">
    <source>
        <dbReference type="ARBA" id="ARBA00023265"/>
    </source>
</evidence>
<comment type="caution">
    <text evidence="11">The sequence shown here is derived from an EMBL/GenBank/DDBJ whole genome shotgun (WGS) entry which is preliminary data.</text>
</comment>
<evidence type="ECO:0000256" key="6">
    <source>
        <dbReference type="ARBA" id="ARBA00023136"/>
    </source>
</evidence>
<keyword evidence="4 8" id="KW-0611">Plant defense</keyword>
<keyword evidence="8" id="KW-0112">Calmodulin-binding</keyword>
<evidence type="ECO:0000313" key="12">
    <source>
        <dbReference type="Proteomes" id="UP001633002"/>
    </source>
</evidence>
<reference evidence="11 12" key="1">
    <citation type="submission" date="2024-09" db="EMBL/GenBank/DDBJ databases">
        <title>Chromosome-scale assembly of Riccia sorocarpa.</title>
        <authorList>
            <person name="Paukszto L."/>
        </authorList>
    </citation>
    <scope>NUCLEOTIDE SEQUENCE [LARGE SCALE GENOMIC DNA]</scope>
    <source>
        <strain evidence="11">LP-2024</strain>
        <tissue evidence="11">Aerial parts of the thallus</tissue>
    </source>
</reference>
<keyword evidence="3 8" id="KW-0812">Transmembrane</keyword>
<feature type="transmembrane region" description="Helical" evidence="10">
    <location>
        <begin position="15"/>
        <end position="37"/>
    </location>
</feature>
<dbReference type="GO" id="GO:0006952">
    <property type="term" value="P:defense response"/>
    <property type="evidence" value="ECO:0007669"/>
    <property type="project" value="UniProtKB-KW"/>
</dbReference>
<feature type="transmembrane region" description="Helical" evidence="10">
    <location>
        <begin position="63"/>
        <end position="81"/>
    </location>
</feature>
<evidence type="ECO:0000256" key="3">
    <source>
        <dbReference type="ARBA" id="ARBA00022692"/>
    </source>
</evidence>
<sequence length="528" mass="59666">MAEVEGGGRSLEYSATWTFVVVCGTFVVVSFIIVKIIEKVEERLRLGKKKSLVHAVDKMKEELMLLGFISLLLTVFGNLASTKICVKTSALERMTPCDFSQDSKAVESDASAPAPLDKDGNSTRRLLEEIASSLMERAAREFPVRRELTAGAGTPSSCPAGKEPFISATGLHQLHIFIFLMAVVHVVYSLAAMYLATTKVRSWKKWEDEVQAKNQREMEEMIKSINSENLSNFVAYHSSQSGNRVSVWAVCFLRQFGITVRKADYLSLRMGFIKTHNTGNDFNFHSYMIRCMEDEFHRVVGISAWLWLFVLGYLLFNVHGVNLYFWISFLPVTKAVILGAKLQHIIATLALESAKTGGPQTSIRLRDDLFWFSKPKLVLLLMHFILFQNAFELATFFWYLWQFHPYSCLLKNKGFLATRVTLSVLTQILCSYSTLPLYALVTQMGSQYKRAIFQDDVKQKLKRWRQDVNIRAKAGGLSGESPRSPCPEDIDEDSHDRSADGSNAAHHVYAHGLSFRMQSIDLFDLSLA</sequence>
<dbReference type="GO" id="GO:0005516">
    <property type="term" value="F:calmodulin binding"/>
    <property type="evidence" value="ECO:0007669"/>
    <property type="project" value="UniProtKB-KW"/>
</dbReference>
<evidence type="ECO:0000313" key="11">
    <source>
        <dbReference type="EMBL" id="KAL3690307.1"/>
    </source>
</evidence>
<dbReference type="EMBL" id="JBJQOH010000004">
    <property type="protein sequence ID" value="KAL3690307.1"/>
    <property type="molecule type" value="Genomic_DNA"/>
</dbReference>
<dbReference type="GO" id="GO:0016020">
    <property type="term" value="C:membrane"/>
    <property type="evidence" value="ECO:0007669"/>
    <property type="project" value="UniProtKB-SubCell"/>
</dbReference>
<dbReference type="Pfam" id="PF03094">
    <property type="entry name" value="Mlo"/>
    <property type="match status" value="1"/>
</dbReference>
<comment type="similarity">
    <text evidence="2 8">Belongs to the MLO family.</text>
</comment>
<feature type="transmembrane region" description="Helical" evidence="10">
    <location>
        <begin position="377"/>
        <end position="400"/>
    </location>
</feature>
<evidence type="ECO:0000256" key="8">
    <source>
        <dbReference type="RuleBase" id="RU280816"/>
    </source>
</evidence>
<keyword evidence="7 8" id="KW-0568">Pathogenesis-related protein</keyword>
<feature type="transmembrane region" description="Helical" evidence="10">
    <location>
        <begin position="296"/>
        <end position="316"/>
    </location>
</feature>
<evidence type="ECO:0000256" key="4">
    <source>
        <dbReference type="ARBA" id="ARBA00022821"/>
    </source>
</evidence>
<name>A0ABD3HIB0_9MARC</name>
<gene>
    <name evidence="8" type="primary">MLO</name>
    <name evidence="11" type="ORF">R1sor_016616</name>
</gene>
<keyword evidence="5 8" id="KW-1133">Transmembrane helix</keyword>
<evidence type="ECO:0000256" key="9">
    <source>
        <dbReference type="SAM" id="MobiDB-lite"/>
    </source>
</evidence>
<keyword evidence="12" id="KW-1185">Reference proteome</keyword>
<comment type="function">
    <text evidence="8">May be involved in modulation of pathogen defense and leaf cell death.</text>
</comment>
<evidence type="ECO:0000256" key="2">
    <source>
        <dbReference type="ARBA" id="ARBA00006574"/>
    </source>
</evidence>
<evidence type="ECO:0000256" key="5">
    <source>
        <dbReference type="ARBA" id="ARBA00022989"/>
    </source>
</evidence>
<dbReference type="Proteomes" id="UP001633002">
    <property type="component" value="Unassembled WGS sequence"/>
</dbReference>
<dbReference type="InterPro" id="IPR004326">
    <property type="entry name" value="Mlo"/>
</dbReference>
<comment type="domain">
    <text evidence="8">The C-terminus contains a calmodulin-binding domain, which binds calmodulin in a calcium-dependent fashion.</text>
</comment>
<dbReference type="PANTHER" id="PTHR31942">
    <property type="entry name" value="MLO-LIKE PROTEIN 1"/>
    <property type="match status" value="1"/>
</dbReference>
<protein>
    <recommendedName>
        <fullName evidence="8">MLO-like protein</fullName>
    </recommendedName>
</protein>
<organism evidence="11 12">
    <name type="scientific">Riccia sorocarpa</name>
    <dbReference type="NCBI Taxonomy" id="122646"/>
    <lineage>
        <taxon>Eukaryota</taxon>
        <taxon>Viridiplantae</taxon>
        <taxon>Streptophyta</taxon>
        <taxon>Embryophyta</taxon>
        <taxon>Marchantiophyta</taxon>
        <taxon>Marchantiopsida</taxon>
        <taxon>Marchantiidae</taxon>
        <taxon>Marchantiales</taxon>
        <taxon>Ricciaceae</taxon>
        <taxon>Riccia</taxon>
    </lineage>
</organism>
<dbReference type="PANTHER" id="PTHR31942:SF77">
    <property type="entry name" value="MLO-LIKE PROTEIN 14"/>
    <property type="match status" value="1"/>
</dbReference>
<evidence type="ECO:0000256" key="1">
    <source>
        <dbReference type="ARBA" id="ARBA00004141"/>
    </source>
</evidence>
<accession>A0ABD3HIB0</accession>
<feature type="transmembrane region" description="Helical" evidence="10">
    <location>
        <begin position="420"/>
        <end position="441"/>
    </location>
</feature>
<feature type="transmembrane region" description="Helical" evidence="10">
    <location>
        <begin position="174"/>
        <end position="196"/>
    </location>
</feature>